<proteinExistence type="predicted"/>
<feature type="region of interest" description="Disordered" evidence="1">
    <location>
        <begin position="1"/>
        <end position="56"/>
    </location>
</feature>
<evidence type="ECO:0000313" key="2">
    <source>
        <dbReference type="EMBL" id="OSX70739.1"/>
    </source>
</evidence>
<name>A0A1X6NQ19_PORUM</name>
<evidence type="ECO:0000313" key="3">
    <source>
        <dbReference type="Proteomes" id="UP000218209"/>
    </source>
</evidence>
<gene>
    <name evidence="2" type="ORF">BU14_0674s0003</name>
</gene>
<sequence length="306" mass="30685">MASSTIAPTSASCSPARSLDGAPPARRPRAGGVSLRRRTRGDTPVPPPPQAPTVAPPLVLAAPHRLAAYTTPPTDLARLREPVLATVPYGVGASTRPRDVFVLLGNAGRVALRPVHAVMGALQSNRLVLADDHVAVLADVWADAARLLRLYVAVADIVWGRWVATVDARAAAAGMPAAPMASALARLTATLDGADESWAALAASRAPDERMAALFAALDVASGAAVAAFRRAEAVLPAALCGACGAAATDRAAAAAGRAAVARRAAEVGGWAAATAARPAALPAGVAAAADPARTTSVVLPPPVVV</sequence>
<reference evidence="2 3" key="1">
    <citation type="submission" date="2017-03" db="EMBL/GenBank/DDBJ databases">
        <title>WGS assembly of Porphyra umbilicalis.</title>
        <authorList>
            <person name="Brawley S.H."/>
            <person name="Blouin N.A."/>
            <person name="Ficko-Blean E."/>
            <person name="Wheeler G.L."/>
            <person name="Lohr M."/>
            <person name="Goodson H.V."/>
            <person name="Jenkins J.W."/>
            <person name="Blaby-Haas C.E."/>
            <person name="Helliwell K.E."/>
            <person name="Chan C."/>
            <person name="Marriage T."/>
            <person name="Bhattacharya D."/>
            <person name="Klein A.S."/>
            <person name="Badis Y."/>
            <person name="Brodie J."/>
            <person name="Cao Y."/>
            <person name="Collen J."/>
            <person name="Dittami S.M."/>
            <person name="Gachon C.M."/>
            <person name="Green B.R."/>
            <person name="Karpowicz S."/>
            <person name="Kim J.W."/>
            <person name="Kudahl U."/>
            <person name="Lin S."/>
            <person name="Michel G."/>
            <person name="Mittag M."/>
            <person name="Olson B.J."/>
            <person name="Pangilinan J."/>
            <person name="Peng Y."/>
            <person name="Qiu H."/>
            <person name="Shu S."/>
            <person name="Singer J.T."/>
            <person name="Smith A.G."/>
            <person name="Sprecher B.N."/>
            <person name="Wagner V."/>
            <person name="Wang W."/>
            <person name="Wang Z.-Y."/>
            <person name="Yan J."/>
            <person name="Yarish C."/>
            <person name="Zoeuner-Riek S."/>
            <person name="Zhuang Y."/>
            <person name="Zou Y."/>
            <person name="Lindquist E.A."/>
            <person name="Grimwood J."/>
            <person name="Barry K."/>
            <person name="Rokhsar D.S."/>
            <person name="Schmutz J."/>
            <person name="Stiller J.W."/>
            <person name="Grossman A.R."/>
            <person name="Prochnik S.E."/>
        </authorList>
    </citation>
    <scope>NUCLEOTIDE SEQUENCE [LARGE SCALE GENOMIC DNA]</scope>
    <source>
        <strain evidence="2">4086291</strain>
    </source>
</reference>
<keyword evidence="3" id="KW-1185">Reference proteome</keyword>
<dbReference type="AlphaFoldDB" id="A0A1X6NQ19"/>
<evidence type="ECO:0000256" key="1">
    <source>
        <dbReference type="SAM" id="MobiDB-lite"/>
    </source>
</evidence>
<dbReference type="EMBL" id="KV919215">
    <property type="protein sequence ID" value="OSX70739.1"/>
    <property type="molecule type" value="Genomic_DNA"/>
</dbReference>
<accession>A0A1X6NQ19</accession>
<feature type="compositionally biased region" description="Polar residues" evidence="1">
    <location>
        <begin position="1"/>
        <end position="15"/>
    </location>
</feature>
<organism evidence="2 3">
    <name type="scientific">Porphyra umbilicalis</name>
    <name type="common">Purple laver</name>
    <name type="synonym">Red alga</name>
    <dbReference type="NCBI Taxonomy" id="2786"/>
    <lineage>
        <taxon>Eukaryota</taxon>
        <taxon>Rhodophyta</taxon>
        <taxon>Bangiophyceae</taxon>
        <taxon>Bangiales</taxon>
        <taxon>Bangiaceae</taxon>
        <taxon>Porphyra</taxon>
    </lineage>
</organism>
<dbReference type="Proteomes" id="UP000218209">
    <property type="component" value="Unassembled WGS sequence"/>
</dbReference>
<feature type="compositionally biased region" description="Pro residues" evidence="1">
    <location>
        <begin position="44"/>
        <end position="55"/>
    </location>
</feature>
<protein>
    <submittedName>
        <fullName evidence="2">Uncharacterized protein</fullName>
    </submittedName>
</protein>